<evidence type="ECO:0000313" key="2">
    <source>
        <dbReference type="Proteomes" id="UP000005778"/>
    </source>
</evidence>
<sequence length="41" mass="4613">MTSEENLFKTDTRGSIIYDESGIEVINFKTPAQKNMDGQTC</sequence>
<reference evidence="1 2" key="1">
    <citation type="submission" date="2011-09" db="EMBL/GenBank/DDBJ databases">
        <authorList>
            <consortium name="US DOE Joint Genome Institute (JGI-PGF)"/>
            <person name="Lucas S."/>
            <person name="Han J."/>
            <person name="Lapidus A."/>
            <person name="Cheng J.-F."/>
            <person name="Goodwin L."/>
            <person name="Pitluck S."/>
            <person name="Peters L."/>
            <person name="Land M.L."/>
            <person name="Hauser L."/>
            <person name="Orellana R."/>
            <person name="Lovley D."/>
            <person name="Woyke T.J."/>
        </authorList>
    </citation>
    <scope>NUCLEOTIDE SEQUENCE [LARGE SCALE GENOMIC DNA]</scope>
    <source>
        <strain evidence="1 2">2ac9</strain>
    </source>
</reference>
<name>I5B0A9_9BACT</name>
<dbReference type="EMBL" id="CM001488">
    <property type="protein sequence ID" value="EIM62922.1"/>
    <property type="molecule type" value="Genomic_DNA"/>
</dbReference>
<evidence type="ECO:0000313" key="1">
    <source>
        <dbReference type="EMBL" id="EIM62922.1"/>
    </source>
</evidence>
<organism evidence="1 2">
    <name type="scientific">Desulfobacter postgatei 2ac9</name>
    <dbReference type="NCBI Taxonomy" id="879212"/>
    <lineage>
        <taxon>Bacteria</taxon>
        <taxon>Pseudomonadati</taxon>
        <taxon>Thermodesulfobacteriota</taxon>
        <taxon>Desulfobacteria</taxon>
        <taxon>Desulfobacterales</taxon>
        <taxon>Desulfobacteraceae</taxon>
        <taxon>Desulfobacter</taxon>
    </lineage>
</organism>
<dbReference type="AlphaFoldDB" id="I5B0A9"/>
<dbReference type="HOGENOM" id="CLU_3269104_0_0_7"/>
<keyword evidence="2" id="KW-1185">Reference proteome</keyword>
<dbReference type="Proteomes" id="UP000005778">
    <property type="component" value="Chromosome"/>
</dbReference>
<accession>I5B0A9</accession>
<protein>
    <submittedName>
        <fullName evidence="1">Uncharacterized protein</fullName>
    </submittedName>
</protein>
<dbReference type="STRING" id="879212.DespoDRAFT_00945"/>
<reference evidence="1 2" key="2">
    <citation type="submission" date="2012-02" db="EMBL/GenBank/DDBJ databases">
        <title>Improved High-Quality Draft sequence of Desulfobacter postgatei 2ac9.</title>
        <authorList>
            <consortium name="US DOE Joint Genome Institute"/>
            <person name="Lucas S."/>
            <person name="Han J."/>
            <person name="Lapidus A."/>
            <person name="Cheng J.-F."/>
            <person name="Goodwin L."/>
            <person name="Pitluck S."/>
            <person name="Peters L."/>
            <person name="Ovchinnikova G."/>
            <person name="Held B."/>
            <person name="Detter J.C."/>
            <person name="Han C."/>
            <person name="Tapia R."/>
            <person name="Land M."/>
            <person name="Hauser L."/>
            <person name="Kyrpides N."/>
            <person name="Ivanova N."/>
            <person name="Pagani I."/>
            <person name="Orellana R."/>
            <person name="Lovley D."/>
            <person name="Woyke T."/>
        </authorList>
    </citation>
    <scope>NUCLEOTIDE SEQUENCE [LARGE SCALE GENOMIC DNA]</scope>
    <source>
        <strain evidence="1 2">2ac9</strain>
    </source>
</reference>
<gene>
    <name evidence="1" type="ORF">DespoDRAFT_00945</name>
</gene>
<proteinExistence type="predicted"/>